<evidence type="ECO:0000313" key="1">
    <source>
        <dbReference type="EMBL" id="SMO65892.1"/>
    </source>
</evidence>
<protein>
    <submittedName>
        <fullName evidence="1">Uncharacterized protein</fullName>
    </submittedName>
</protein>
<proteinExistence type="predicted"/>
<sequence length="244" mass="25966">MKADRVRQASPPHTAKRFGWRRGLRAAATVMLLSSLAGCVFDAQELVLTKQQVEERTEYTSVPTAQAWVNAPNMRSVLERNLRIGLEQRISLANDTPVPGDNVMMLRTRNGVSGFGRLRFESLIANFGGLPQPFTGLSSGSLVQGDDGVGPYLWASQDVGDVTCILGMRRVNSGMRQLPGNGGIMDIIVRNCVLGSQQDALAPLLADSIGVAPIARDPQGNSRMLSPLAAPSGSVIAIPSGGSQ</sequence>
<evidence type="ECO:0000313" key="2">
    <source>
        <dbReference type="Proteomes" id="UP000319014"/>
    </source>
</evidence>
<dbReference type="AlphaFoldDB" id="A0A521D2M3"/>
<dbReference type="Proteomes" id="UP000319014">
    <property type="component" value="Unassembled WGS sequence"/>
</dbReference>
<reference evidence="1 2" key="1">
    <citation type="submission" date="2017-05" db="EMBL/GenBank/DDBJ databases">
        <authorList>
            <person name="Varghese N."/>
            <person name="Submissions S."/>
        </authorList>
    </citation>
    <scope>NUCLEOTIDE SEQUENCE [LARGE SCALE GENOMIC DNA]</scope>
    <source>
        <strain evidence="1 2">DSM 100094</strain>
    </source>
</reference>
<gene>
    <name evidence="1" type="ORF">SAMN06265221_10620</name>
</gene>
<keyword evidence="2" id="KW-1185">Reference proteome</keyword>
<name>A0A521D2M3_9RHOB</name>
<organism evidence="1 2">
    <name type="scientific">Paracoccus laeviglucosivorans</name>
    <dbReference type="NCBI Taxonomy" id="1197861"/>
    <lineage>
        <taxon>Bacteria</taxon>
        <taxon>Pseudomonadati</taxon>
        <taxon>Pseudomonadota</taxon>
        <taxon>Alphaproteobacteria</taxon>
        <taxon>Rhodobacterales</taxon>
        <taxon>Paracoccaceae</taxon>
        <taxon>Paracoccus</taxon>
    </lineage>
</organism>
<accession>A0A521D2M3</accession>
<dbReference type="EMBL" id="FXTK01000006">
    <property type="protein sequence ID" value="SMO65892.1"/>
    <property type="molecule type" value="Genomic_DNA"/>
</dbReference>